<evidence type="ECO:0000256" key="1">
    <source>
        <dbReference type="SAM" id="Phobius"/>
    </source>
</evidence>
<dbReference type="KEGG" id="tee:Tel_08585"/>
<dbReference type="SUPFAM" id="SSF52540">
    <property type="entry name" value="P-loop containing nucleoside triphosphate hydrolases"/>
    <property type="match status" value="1"/>
</dbReference>
<protein>
    <recommendedName>
        <fullName evidence="4">Sulfotransferase domain-containing protein</fullName>
    </recommendedName>
</protein>
<keyword evidence="1" id="KW-0812">Transmembrane</keyword>
<organism evidence="2 3">
    <name type="scientific">Candidatus Tenderia electrophaga</name>
    <dbReference type="NCBI Taxonomy" id="1748243"/>
    <lineage>
        <taxon>Bacteria</taxon>
        <taxon>Pseudomonadati</taxon>
        <taxon>Pseudomonadota</taxon>
        <taxon>Gammaproteobacteria</taxon>
        <taxon>Candidatus Tenderiales</taxon>
        <taxon>Candidatus Tenderiaceae</taxon>
        <taxon>Candidatus Tenderia</taxon>
    </lineage>
</organism>
<evidence type="ECO:0000313" key="2">
    <source>
        <dbReference type="EMBL" id="ALP53208.1"/>
    </source>
</evidence>
<reference evidence="2" key="1">
    <citation type="submission" date="2015-10" db="EMBL/GenBank/DDBJ databases">
        <title>Description of Candidatus Tenderia electrophaga gen. nov, sp. nov., an Uncultivated Electroautotroph from a Biocathode Enrichment.</title>
        <authorList>
            <person name="Eddie B.J."/>
            <person name="Malanoski A.P."/>
            <person name="Wang Z."/>
            <person name="Hall R.J."/>
            <person name="Oh S.D."/>
            <person name="Heiner C."/>
            <person name="Lin B."/>
            <person name="Strycharz-Glaven S.M."/>
        </authorList>
    </citation>
    <scope>NUCLEOTIDE SEQUENCE [LARGE SCALE GENOMIC DNA]</scope>
    <source>
        <strain evidence="2">NRL1</strain>
    </source>
</reference>
<feature type="transmembrane region" description="Helical" evidence="1">
    <location>
        <begin position="263"/>
        <end position="280"/>
    </location>
</feature>
<proteinExistence type="predicted"/>
<keyword evidence="1" id="KW-1133">Transmembrane helix</keyword>
<dbReference type="Gene3D" id="3.40.50.300">
    <property type="entry name" value="P-loop containing nucleotide triphosphate hydrolases"/>
    <property type="match status" value="1"/>
</dbReference>
<sequence>MVCLIFGPRKGGTSLLQRLIDNNNVFSHPTETNIKHYKKLQHILNEDSDEKPFFSKYEKYFYTRYEKDIGLDKERYQSHIVESLKDVKTLKDYVLLHVRATVEASNNINKDVSVFFIKEVSGDIEKIFAEFLEEFEDGKIVSLRRNPRWVARAVLTDRGRRGIKLGLNKKIRQIVDPIYIDKQQIKFVDNPRVITETYEDLIENTEVTMTKIMNFCGCSMENENLVPTICGRPTVVVTSSKNEGKVFQQADKKLWDDVSKLDYLLLFMGPIFYFIIRLLVNAKSEFHRAFK</sequence>
<dbReference type="InterPro" id="IPR027417">
    <property type="entry name" value="P-loop_NTPase"/>
</dbReference>
<dbReference type="EMBL" id="CP013099">
    <property type="protein sequence ID" value="ALP53208.1"/>
    <property type="molecule type" value="Genomic_DNA"/>
</dbReference>
<evidence type="ECO:0000313" key="3">
    <source>
        <dbReference type="Proteomes" id="UP000055136"/>
    </source>
</evidence>
<dbReference type="Proteomes" id="UP000055136">
    <property type="component" value="Chromosome"/>
</dbReference>
<keyword evidence="1" id="KW-0472">Membrane</keyword>
<accession>A0A0S2TDJ5</accession>
<dbReference type="AlphaFoldDB" id="A0A0S2TDJ5"/>
<dbReference type="Pfam" id="PF13469">
    <property type="entry name" value="Sulfotransfer_3"/>
    <property type="match status" value="1"/>
</dbReference>
<evidence type="ECO:0008006" key="4">
    <source>
        <dbReference type="Google" id="ProtNLM"/>
    </source>
</evidence>
<name>A0A0S2TDJ5_9GAMM</name>
<gene>
    <name evidence="2" type="ORF">Tel_08585</name>
</gene>
<keyword evidence="3" id="KW-1185">Reference proteome</keyword>